<evidence type="ECO:0000256" key="6">
    <source>
        <dbReference type="PROSITE-ProRule" id="PRU01373"/>
    </source>
</evidence>
<dbReference type="PROSITE" id="PS52029">
    <property type="entry name" value="LD_TPASE"/>
    <property type="match status" value="1"/>
</dbReference>
<dbReference type="UniPathway" id="UPA00219"/>
<keyword evidence="10" id="KW-1185">Reference proteome</keyword>
<evidence type="ECO:0000259" key="8">
    <source>
        <dbReference type="PROSITE" id="PS52029"/>
    </source>
</evidence>
<evidence type="ECO:0000313" key="10">
    <source>
        <dbReference type="Proteomes" id="UP000193435"/>
    </source>
</evidence>
<feature type="transmembrane region" description="Helical" evidence="7">
    <location>
        <begin position="7"/>
        <end position="25"/>
    </location>
</feature>
<evidence type="ECO:0000256" key="1">
    <source>
        <dbReference type="ARBA" id="ARBA00004752"/>
    </source>
</evidence>
<dbReference type="SUPFAM" id="SSF143985">
    <property type="entry name" value="L,D-transpeptidase pre-catalytic domain-like"/>
    <property type="match status" value="1"/>
</dbReference>
<dbReference type="Proteomes" id="UP000193435">
    <property type="component" value="Unassembled WGS sequence"/>
</dbReference>
<keyword evidence="4 6" id="KW-0573">Peptidoglycan synthesis</keyword>
<dbReference type="PANTHER" id="PTHR30582:SF33">
    <property type="entry name" value="EXPORTED PROTEIN"/>
    <property type="match status" value="1"/>
</dbReference>
<gene>
    <name evidence="9" type="ORF">SAMN04488700_0699</name>
</gene>
<evidence type="ECO:0000256" key="2">
    <source>
        <dbReference type="ARBA" id="ARBA00022679"/>
    </source>
</evidence>
<dbReference type="AlphaFoldDB" id="A0A1X7MS43"/>
<evidence type="ECO:0000256" key="5">
    <source>
        <dbReference type="ARBA" id="ARBA00023316"/>
    </source>
</evidence>
<dbReference type="Pfam" id="PF03734">
    <property type="entry name" value="YkuD"/>
    <property type="match status" value="1"/>
</dbReference>
<keyword evidence="5 6" id="KW-0961">Cell wall biogenesis/degradation</keyword>
<name>A0A1X7MS43_9LACT</name>
<dbReference type="InterPro" id="IPR022029">
    <property type="entry name" value="YoaR-like_PG-bd"/>
</dbReference>
<dbReference type="CDD" id="cd16913">
    <property type="entry name" value="YkuD_like"/>
    <property type="match status" value="1"/>
</dbReference>
<dbReference type="GO" id="GO:0071972">
    <property type="term" value="F:peptidoglycan L,D-transpeptidase activity"/>
    <property type="evidence" value="ECO:0007669"/>
    <property type="project" value="TreeGrafter"/>
</dbReference>
<dbReference type="Gene3D" id="2.40.440.10">
    <property type="entry name" value="L,D-transpeptidase catalytic domain-like"/>
    <property type="match status" value="1"/>
</dbReference>
<dbReference type="RefSeq" id="WP_159446044.1">
    <property type="nucleotide sequence ID" value="NZ_FOAH01000032.1"/>
</dbReference>
<accession>A0A1X7MS43</accession>
<dbReference type="GO" id="GO:0005576">
    <property type="term" value="C:extracellular region"/>
    <property type="evidence" value="ECO:0007669"/>
    <property type="project" value="TreeGrafter"/>
</dbReference>
<dbReference type="STRING" id="1073423.SAMN04488700_0699"/>
<keyword evidence="7" id="KW-0812">Transmembrane</keyword>
<dbReference type="InterPro" id="IPR050979">
    <property type="entry name" value="LD-transpeptidase"/>
</dbReference>
<dbReference type="GO" id="GO:0071555">
    <property type="term" value="P:cell wall organization"/>
    <property type="evidence" value="ECO:0007669"/>
    <property type="project" value="UniProtKB-UniRule"/>
</dbReference>
<keyword evidence="7" id="KW-1133">Transmembrane helix</keyword>
<comment type="pathway">
    <text evidence="1 6">Cell wall biogenesis; peptidoglycan biosynthesis.</text>
</comment>
<reference evidence="9 10" key="1">
    <citation type="submission" date="2017-04" db="EMBL/GenBank/DDBJ databases">
        <authorList>
            <person name="Afonso C.L."/>
            <person name="Miller P.J."/>
            <person name="Scott M.A."/>
            <person name="Spackman E."/>
            <person name="Goraichik I."/>
            <person name="Dimitrov K.M."/>
            <person name="Suarez D.L."/>
            <person name="Swayne D.E."/>
        </authorList>
    </citation>
    <scope>NUCLEOTIDE SEQUENCE [LARGE SCALE GENOMIC DNA]</scope>
    <source>
        <strain evidence="9 10">LMG26642</strain>
    </source>
</reference>
<evidence type="ECO:0000256" key="4">
    <source>
        <dbReference type="ARBA" id="ARBA00022984"/>
    </source>
</evidence>
<organism evidence="9 10">
    <name type="scientific">Carnobacterium iners</name>
    <dbReference type="NCBI Taxonomy" id="1073423"/>
    <lineage>
        <taxon>Bacteria</taxon>
        <taxon>Bacillati</taxon>
        <taxon>Bacillota</taxon>
        <taxon>Bacilli</taxon>
        <taxon>Lactobacillales</taxon>
        <taxon>Carnobacteriaceae</taxon>
        <taxon>Carnobacterium</taxon>
    </lineage>
</organism>
<evidence type="ECO:0000313" key="9">
    <source>
        <dbReference type="EMBL" id="SMH27525.1"/>
    </source>
</evidence>
<keyword evidence="7" id="KW-0472">Membrane</keyword>
<feature type="domain" description="L,D-TPase catalytic" evidence="8">
    <location>
        <begin position="335"/>
        <end position="453"/>
    </location>
</feature>
<proteinExistence type="predicted"/>
<dbReference type="Pfam" id="PF12229">
    <property type="entry name" value="PG_binding_4"/>
    <property type="match status" value="2"/>
</dbReference>
<dbReference type="Gene3D" id="3.10.20.800">
    <property type="match status" value="1"/>
</dbReference>
<dbReference type="GO" id="GO:0018104">
    <property type="term" value="P:peptidoglycan-protein cross-linking"/>
    <property type="evidence" value="ECO:0007669"/>
    <property type="project" value="TreeGrafter"/>
</dbReference>
<dbReference type="GO" id="GO:0008360">
    <property type="term" value="P:regulation of cell shape"/>
    <property type="evidence" value="ECO:0007669"/>
    <property type="project" value="UniProtKB-UniRule"/>
</dbReference>
<dbReference type="InterPro" id="IPR038054">
    <property type="entry name" value="LD_TPept-like_central_sf"/>
</dbReference>
<dbReference type="PANTHER" id="PTHR30582">
    <property type="entry name" value="L,D-TRANSPEPTIDASE"/>
    <property type="match status" value="1"/>
</dbReference>
<sequence length="453" mass="51501">MNRKKSVIWGLAIFLTIIGIFYVTLSMQYKNQFLPKTTVNGIEVGKKTVKEANQEIKKYYREKEIRVMENKKELFTFTGKDIGVTSEFIKPLDKEIRKQNSWSWPIKQISSNHAKLIIKNLTFEDSKLETYISSLLLNQENRTKPSNAEIIKVDNQFSIQPEVKGNFLDQFRVVELLKESFKEGDSKLDLKQAYEKPGILASDKTLESKLGELQKLSELSVVYTITGSKEVVPRETLVSWLGVDEANSITVDKIGVTAYIEGLSVKYSTYEKTRNFKTSKRGVVNVPPGTYGWTLDVARESELLATDILLGENIERTPLYNGSGYSDNENEFGENYIEVDLASQHMWVYINGQRFLETDIISGKPKTPTPKGVFYVWKKDRNATLTGEDYATPVDYWLPVDWDGVGIHDSPWQSIYGGNNYITKGSHGCINTPPTVMSKIYNQVEVGIPVIIY</sequence>
<keyword evidence="3 6" id="KW-0133">Cell shape</keyword>
<keyword evidence="2" id="KW-0808">Transferase</keyword>
<dbReference type="InterPro" id="IPR038063">
    <property type="entry name" value="Transpep_catalytic_dom"/>
</dbReference>
<dbReference type="SUPFAM" id="SSF141523">
    <property type="entry name" value="L,D-transpeptidase catalytic domain-like"/>
    <property type="match status" value="1"/>
</dbReference>
<evidence type="ECO:0000256" key="7">
    <source>
        <dbReference type="SAM" id="Phobius"/>
    </source>
</evidence>
<dbReference type="InterPro" id="IPR005490">
    <property type="entry name" value="LD_TPept_cat_dom"/>
</dbReference>
<dbReference type="EMBL" id="FXBJ01000002">
    <property type="protein sequence ID" value="SMH27525.1"/>
    <property type="molecule type" value="Genomic_DNA"/>
</dbReference>
<protein>
    <submittedName>
        <fullName evidence="9">Putative peptidoglycan binding domain-containing protein</fullName>
    </submittedName>
</protein>
<dbReference type="GO" id="GO:0016740">
    <property type="term" value="F:transferase activity"/>
    <property type="evidence" value="ECO:0007669"/>
    <property type="project" value="UniProtKB-KW"/>
</dbReference>
<evidence type="ECO:0000256" key="3">
    <source>
        <dbReference type="ARBA" id="ARBA00022960"/>
    </source>
</evidence>
<feature type="active site" description="Nucleophile" evidence="6">
    <location>
        <position position="429"/>
    </location>
</feature>
<feature type="active site" description="Proton donor/acceptor" evidence="6">
    <location>
        <position position="408"/>
    </location>
</feature>